<dbReference type="STRING" id="1121416.SAMN02745220_04015"/>
<protein>
    <submittedName>
        <fullName evidence="7">PKD repeat-containing protein</fullName>
    </submittedName>
</protein>
<dbReference type="GO" id="GO:0005261">
    <property type="term" value="F:monoatomic cation channel activity"/>
    <property type="evidence" value="ECO:0007669"/>
    <property type="project" value="TreeGrafter"/>
</dbReference>
<dbReference type="InterPro" id="IPR000601">
    <property type="entry name" value="PKD_dom"/>
</dbReference>
<dbReference type="Gene3D" id="2.60.40.2080">
    <property type="match status" value="2"/>
</dbReference>
<dbReference type="PROSITE" id="PS50093">
    <property type="entry name" value="PKD"/>
    <property type="match status" value="3"/>
</dbReference>
<dbReference type="InterPro" id="IPR022409">
    <property type="entry name" value="PKD/Chitinase_dom"/>
</dbReference>
<evidence type="ECO:0000256" key="4">
    <source>
        <dbReference type="ARBA" id="ARBA00022989"/>
    </source>
</evidence>
<organism evidence="7 8">
    <name type="scientific">Desulfopila aestuarii DSM 18488</name>
    <dbReference type="NCBI Taxonomy" id="1121416"/>
    <lineage>
        <taxon>Bacteria</taxon>
        <taxon>Pseudomonadati</taxon>
        <taxon>Thermodesulfobacteriota</taxon>
        <taxon>Desulfobulbia</taxon>
        <taxon>Desulfobulbales</taxon>
        <taxon>Desulfocapsaceae</taxon>
        <taxon>Desulfopila</taxon>
    </lineage>
</organism>
<evidence type="ECO:0000256" key="2">
    <source>
        <dbReference type="ARBA" id="ARBA00022692"/>
    </source>
</evidence>
<dbReference type="CDD" id="cd00146">
    <property type="entry name" value="PKD"/>
    <property type="match status" value="3"/>
</dbReference>
<dbReference type="RefSeq" id="WP_073615449.1">
    <property type="nucleotide sequence ID" value="NZ_FRFE01000025.1"/>
</dbReference>
<evidence type="ECO:0000259" key="6">
    <source>
        <dbReference type="PROSITE" id="PS50093"/>
    </source>
</evidence>
<dbReference type="PANTHER" id="PTHR46730:SF4">
    <property type="entry name" value="POLYCYSTIC KIDNEY DISEASE PROTEIN 1-LIKE 1"/>
    <property type="match status" value="1"/>
</dbReference>
<keyword evidence="3" id="KW-0677">Repeat</keyword>
<dbReference type="GO" id="GO:0005886">
    <property type="term" value="C:plasma membrane"/>
    <property type="evidence" value="ECO:0007669"/>
    <property type="project" value="TreeGrafter"/>
</dbReference>
<dbReference type="InterPro" id="IPR035986">
    <property type="entry name" value="PKD_dom_sf"/>
</dbReference>
<dbReference type="SMART" id="SM00089">
    <property type="entry name" value="PKD"/>
    <property type="match status" value="3"/>
</dbReference>
<dbReference type="EMBL" id="FRFE01000025">
    <property type="protein sequence ID" value="SHO51449.1"/>
    <property type="molecule type" value="Genomic_DNA"/>
</dbReference>
<accession>A0A1M7YFV2</accession>
<keyword evidence="8" id="KW-1185">Reference proteome</keyword>
<feature type="domain" description="PKD" evidence="6">
    <location>
        <begin position="806"/>
        <end position="888"/>
    </location>
</feature>
<feature type="domain" description="PKD" evidence="6">
    <location>
        <begin position="897"/>
        <end position="970"/>
    </location>
</feature>
<dbReference type="AlphaFoldDB" id="A0A1M7YFV2"/>
<gene>
    <name evidence="7" type="ORF">SAMN02745220_04015</name>
</gene>
<keyword evidence="5" id="KW-0472">Membrane</keyword>
<evidence type="ECO:0000256" key="1">
    <source>
        <dbReference type="ARBA" id="ARBA00004141"/>
    </source>
</evidence>
<reference evidence="7 8" key="1">
    <citation type="submission" date="2016-12" db="EMBL/GenBank/DDBJ databases">
        <authorList>
            <person name="Song W.-J."/>
            <person name="Kurnit D.M."/>
        </authorList>
    </citation>
    <scope>NUCLEOTIDE SEQUENCE [LARGE SCALE GENOMIC DNA]</scope>
    <source>
        <strain evidence="7 8">DSM 18488</strain>
    </source>
</reference>
<name>A0A1M7YFV2_9BACT</name>
<dbReference type="Proteomes" id="UP000184603">
    <property type="component" value="Unassembled WGS sequence"/>
</dbReference>
<evidence type="ECO:0000256" key="5">
    <source>
        <dbReference type="ARBA" id="ARBA00023136"/>
    </source>
</evidence>
<comment type="subcellular location">
    <subcellularLocation>
        <location evidence="1">Membrane</location>
        <topology evidence="1">Multi-pass membrane protein</topology>
    </subcellularLocation>
</comment>
<keyword evidence="2" id="KW-0812">Transmembrane</keyword>
<proteinExistence type="predicted"/>
<dbReference type="InterPro" id="IPR037221">
    <property type="entry name" value="H-type_lectin_dom_sf"/>
</dbReference>
<dbReference type="Gene3D" id="2.60.40.10">
    <property type="entry name" value="Immunoglobulins"/>
    <property type="match status" value="3"/>
</dbReference>
<sequence>MDSPKIQSKVFNIAITLFIIAMALCSLPPLVFAGQLRVLEVNISFDISALTNSTLSGYNLYEDSVLVCETNDPVATTLSCGFVTENGTHSYALTARYSDGTESPKSEPFQFTISDPEQLRTLEIALTFESSSISDSTQVGYRLYEDSQMVCETSDPGATTISCSFATTDGTHSYQLAAYFADGTESQKSPPFEFSIGETNQLNSISLAIPSNIEILDQKTLVGYVLFIDSALICQTTDPAATSISCLSDITDGIHTYEVSAYYTDGTVGQTSPPIQFTMGETTIGDISQLRTLEIALTFDAAAITDTSLAGYRLFEDSQMVCETSDPGATTISCSFATTDGTHSYQLAAYFADGTESPKSPPFEFSIGETNQLNSIDLAIPSEIEIIDGKTLAGYKLFIDSSFVCQTTDPAATSISCLSDITDGIHTYEVSAYYTDGTVGQTSPPIQFTIGETIIGDTSQLRTLEIALTFDAAAITDTSLAGYRLFEDSQMVCETNDPGATTISCSFATTDGTHSYQLAAYYVDGTESPKSPPFEFSIGETNQLNSIELAIPSDIEIIDGKTLAGYKLFIDSSFVCQTTTPTATTISCLSAITDGTHIYQVSAYYTDGTEGQTSSAIQFTIGETSKLRSLDIALSFDPTAAPEKTLAGYKLFEDSLQVCITSDPTATSITCQFITANGTHTYELAAHYTDGTDSLKSPPFEFTISDSPSPTGDTTENLVANIAATPISGTAPLTVSFNAANSTGNIITYSWDFGDGDTGTGTTPTHTYSIPGTYTASILVHDTTGNVETTSTIIQVNEVISQSVPPAATITSSVAAGEAPLAVTFDGSASTAINSTIVSYEWDFGDGSTGSGDITSHVYTAAGTYSAALLVTDSQGLTDNESTPIVVTPTTIINQPPSASFTASPSQGASPLTAIFDASSSQDPDGTITSYSWNFGDGTTGSGKSVQHIYTNAATYTATLQVTDDGGASSPLASKSILVEEAQPTIILNYEIGELNITNDWVRVIFENSFTNPAVFISPPTNNDKDATVTRVRNLDKTGFEIRLQEWDYLDGKHLQETVSFIALEQGQATLPDGTAIEIGSFNGTTRKQTISFRAPFTTPPVVLTTIVSENETDAVTGRINVVTKDTFSYLLQEQESKRSKHVAESVSYLAWSTGSGSVDNIYFSAQLPTTPVTDKLTSITFLDSFNDTPFLFIEAQTMNSSDTGALRIQDLSTTKVDLFFQEEQAADSETNHSEESVGFITILPTTIP</sequence>
<dbReference type="InterPro" id="IPR013783">
    <property type="entry name" value="Ig-like_fold"/>
</dbReference>
<evidence type="ECO:0000256" key="3">
    <source>
        <dbReference type="ARBA" id="ARBA00022737"/>
    </source>
</evidence>
<dbReference type="Pfam" id="PF18911">
    <property type="entry name" value="PKD_4"/>
    <property type="match status" value="3"/>
</dbReference>
<dbReference type="GO" id="GO:0006816">
    <property type="term" value="P:calcium ion transport"/>
    <property type="evidence" value="ECO:0007669"/>
    <property type="project" value="TreeGrafter"/>
</dbReference>
<evidence type="ECO:0000313" key="7">
    <source>
        <dbReference type="EMBL" id="SHO51449.1"/>
    </source>
</evidence>
<dbReference type="PANTHER" id="PTHR46730">
    <property type="entry name" value="POLYCYSTIN-1"/>
    <property type="match status" value="1"/>
</dbReference>
<dbReference type="OrthoDB" id="5430002at2"/>
<evidence type="ECO:0000313" key="8">
    <source>
        <dbReference type="Proteomes" id="UP000184603"/>
    </source>
</evidence>
<dbReference type="SUPFAM" id="SSF49299">
    <property type="entry name" value="PKD domain"/>
    <property type="match status" value="3"/>
</dbReference>
<feature type="domain" description="PKD" evidence="6">
    <location>
        <begin position="718"/>
        <end position="803"/>
    </location>
</feature>
<keyword evidence="4" id="KW-1133">Transmembrane helix</keyword>